<organism evidence="2 3">
    <name type="scientific">Roseivirga misakiensis</name>
    <dbReference type="NCBI Taxonomy" id="1563681"/>
    <lineage>
        <taxon>Bacteria</taxon>
        <taxon>Pseudomonadati</taxon>
        <taxon>Bacteroidota</taxon>
        <taxon>Cytophagia</taxon>
        <taxon>Cytophagales</taxon>
        <taxon>Roseivirgaceae</taxon>
        <taxon>Roseivirga</taxon>
    </lineage>
</organism>
<feature type="chain" id="PRO_5009185947" description="Adhesin domain-containing protein" evidence="1">
    <location>
        <begin position="25"/>
        <end position="314"/>
    </location>
</feature>
<reference evidence="2 3" key="1">
    <citation type="submission" date="2016-08" db="EMBL/GenBank/DDBJ databases">
        <title>Draft genome of Fabibacter sp. strain SK-8.</title>
        <authorList>
            <person name="Wong S.-K."/>
            <person name="Hamasaki K."/>
            <person name="Yoshizawa S."/>
        </authorList>
    </citation>
    <scope>NUCLEOTIDE SEQUENCE [LARGE SCALE GENOMIC DNA]</scope>
    <source>
        <strain evidence="2 3">SK-8</strain>
    </source>
</reference>
<accession>A0A1E5T4G0</accession>
<name>A0A1E5T4G0_9BACT</name>
<proteinExistence type="predicted"/>
<gene>
    <name evidence="2" type="ORF">BFP71_00940</name>
</gene>
<evidence type="ECO:0008006" key="4">
    <source>
        <dbReference type="Google" id="ProtNLM"/>
    </source>
</evidence>
<evidence type="ECO:0000313" key="2">
    <source>
        <dbReference type="EMBL" id="OEK06274.1"/>
    </source>
</evidence>
<feature type="signal peptide" evidence="1">
    <location>
        <begin position="1"/>
        <end position="24"/>
    </location>
</feature>
<dbReference type="STRING" id="1563681.BFP71_00940"/>
<dbReference type="Proteomes" id="UP000095552">
    <property type="component" value="Unassembled WGS sequence"/>
</dbReference>
<keyword evidence="1" id="KW-0732">Signal</keyword>
<dbReference type="AlphaFoldDB" id="A0A1E5T4G0"/>
<dbReference type="EMBL" id="MDGQ01000003">
    <property type="protein sequence ID" value="OEK06274.1"/>
    <property type="molecule type" value="Genomic_DNA"/>
</dbReference>
<evidence type="ECO:0000313" key="3">
    <source>
        <dbReference type="Proteomes" id="UP000095552"/>
    </source>
</evidence>
<comment type="caution">
    <text evidence="2">The sequence shown here is derived from an EMBL/GenBank/DDBJ whole genome shotgun (WGS) entry which is preliminary data.</text>
</comment>
<protein>
    <recommendedName>
        <fullName evidence="4">Adhesin domain-containing protein</fullName>
    </recommendedName>
</protein>
<sequence>MKNMKTIISALVIGAMAYPLSAQQIDVQVDVKSIEASVEEMAEIAVENVFESLGQVKVKNKGKAELQEQSTQEIDIPLSRPGERGFLDLATRNGRLKVTGYDGATVKVKVIKYGKKIDKNKTKNGLRLVSNGGFNFDASENNNRVKVDSDGWNTRVDFEVQVPRNFDLKLDTYNNGYIDVDGVNGEFDMESYNGPITMTNIGGAVSASTYNGSIKVAFNEVTPDTPMSFETYNGDVDISVPDGTKLSAKMKTNRDIYTDFESFTLSQPEPETNKSDSRGGFSIKFDNWVQGDLNGGGPSVTMKTRNGNVYIRKN</sequence>
<keyword evidence="3" id="KW-1185">Reference proteome</keyword>
<evidence type="ECO:0000256" key="1">
    <source>
        <dbReference type="SAM" id="SignalP"/>
    </source>
</evidence>